<sequence length="331" mass="37051">MVEETSVEKAFTLTHPEQALNLLGVNDEFLHLLEEDLNVELRAFAEKITITGPAHTASLALQVLEQLAQVSAQGITLSTADVQSALKMAQKGTLEYFSELYQEVLIRDSRQRPIRVKNLGQRQYVQSVRHNEITFGVGPAGTGKTFLAVVLAVSALKSNQVQRIILTRPAVEAGESLGFLPGDLKEKIDPYLRPLYDALYTILGTEQANRMLDRGIIEIAPLAYMRGRTLEEAFVILDEAQNTTTAQMKMFLTRLGINSKMIINGDLTQVDLPHNQKSGLRQATEILQQVKRIGIVRFSSTDVVRHPVVAKIIDAYEKFDQEQMKRESRNH</sequence>
<protein>
    <recommendedName>
        <fullName evidence="6">PhoH-like protein</fullName>
    </recommendedName>
</protein>
<proteinExistence type="inferred from homology"/>
<evidence type="ECO:0000256" key="6">
    <source>
        <dbReference type="ARBA" id="ARBA00039970"/>
    </source>
</evidence>
<dbReference type="PANTHER" id="PTHR30473:SF1">
    <property type="entry name" value="PHOH-LIKE PROTEIN"/>
    <property type="match status" value="1"/>
</dbReference>
<dbReference type="InterPro" id="IPR003714">
    <property type="entry name" value="PhoH"/>
</dbReference>
<evidence type="ECO:0000259" key="7">
    <source>
        <dbReference type="Pfam" id="PF02562"/>
    </source>
</evidence>
<comment type="caution">
    <text evidence="8">The sequence shown here is derived from an EMBL/GenBank/DDBJ whole genome shotgun (WGS) entry which is preliminary data.</text>
</comment>
<accession>A0ABW1UM67</accession>
<evidence type="ECO:0000256" key="5">
    <source>
        <dbReference type="ARBA" id="ARBA00022840"/>
    </source>
</evidence>
<keyword evidence="5" id="KW-0067">ATP-binding</keyword>
<dbReference type="Gene3D" id="3.40.50.300">
    <property type="entry name" value="P-loop containing nucleotide triphosphate hydrolases"/>
    <property type="match status" value="1"/>
</dbReference>
<evidence type="ECO:0000256" key="4">
    <source>
        <dbReference type="ARBA" id="ARBA00022741"/>
    </source>
</evidence>
<evidence type="ECO:0000256" key="3">
    <source>
        <dbReference type="ARBA" id="ARBA00022490"/>
    </source>
</evidence>
<evidence type="ECO:0000256" key="1">
    <source>
        <dbReference type="ARBA" id="ARBA00004496"/>
    </source>
</evidence>
<keyword evidence="9" id="KW-1185">Reference proteome</keyword>
<evidence type="ECO:0000256" key="2">
    <source>
        <dbReference type="ARBA" id="ARBA00010393"/>
    </source>
</evidence>
<name>A0ABW1UM67_9LACO</name>
<reference evidence="9" key="1">
    <citation type="journal article" date="2019" name="Int. J. Syst. Evol. Microbiol.">
        <title>The Global Catalogue of Microorganisms (GCM) 10K type strain sequencing project: providing services to taxonomists for standard genome sequencing and annotation.</title>
        <authorList>
            <consortium name="The Broad Institute Genomics Platform"/>
            <consortium name="The Broad Institute Genome Sequencing Center for Infectious Disease"/>
            <person name="Wu L."/>
            <person name="Ma J."/>
        </authorList>
    </citation>
    <scope>NUCLEOTIDE SEQUENCE [LARGE SCALE GENOMIC DNA]</scope>
    <source>
        <strain evidence="9">CCM 8897</strain>
    </source>
</reference>
<organism evidence="8 9">
    <name type="scientific">Lapidilactobacillus achengensis</name>
    <dbReference type="NCBI Taxonomy" id="2486000"/>
    <lineage>
        <taxon>Bacteria</taxon>
        <taxon>Bacillati</taxon>
        <taxon>Bacillota</taxon>
        <taxon>Bacilli</taxon>
        <taxon>Lactobacillales</taxon>
        <taxon>Lactobacillaceae</taxon>
        <taxon>Lapidilactobacillus</taxon>
    </lineage>
</organism>
<keyword evidence="4" id="KW-0547">Nucleotide-binding</keyword>
<dbReference type="Proteomes" id="UP001596310">
    <property type="component" value="Unassembled WGS sequence"/>
</dbReference>
<evidence type="ECO:0000313" key="9">
    <source>
        <dbReference type="Proteomes" id="UP001596310"/>
    </source>
</evidence>
<dbReference type="InterPro" id="IPR051451">
    <property type="entry name" value="PhoH2-like"/>
</dbReference>
<dbReference type="Pfam" id="PF02562">
    <property type="entry name" value="PhoH"/>
    <property type="match status" value="1"/>
</dbReference>
<dbReference type="PANTHER" id="PTHR30473">
    <property type="entry name" value="PROTEIN PHOH"/>
    <property type="match status" value="1"/>
</dbReference>
<dbReference type="RefSeq" id="WP_125596025.1">
    <property type="nucleotide sequence ID" value="NZ_JBHSSM010000015.1"/>
</dbReference>
<dbReference type="SUPFAM" id="SSF52540">
    <property type="entry name" value="P-loop containing nucleoside triphosphate hydrolases"/>
    <property type="match status" value="1"/>
</dbReference>
<dbReference type="EMBL" id="JBHSSM010000015">
    <property type="protein sequence ID" value="MFC6315047.1"/>
    <property type="molecule type" value="Genomic_DNA"/>
</dbReference>
<feature type="domain" description="PhoH-like protein" evidence="7">
    <location>
        <begin position="114"/>
        <end position="317"/>
    </location>
</feature>
<comment type="similarity">
    <text evidence="2">Belongs to the PhoH family.</text>
</comment>
<evidence type="ECO:0000313" key="8">
    <source>
        <dbReference type="EMBL" id="MFC6315047.1"/>
    </source>
</evidence>
<dbReference type="InterPro" id="IPR027417">
    <property type="entry name" value="P-loop_NTPase"/>
</dbReference>
<comment type="subcellular location">
    <subcellularLocation>
        <location evidence="1">Cytoplasm</location>
    </subcellularLocation>
</comment>
<keyword evidence="3" id="KW-0963">Cytoplasm</keyword>
<gene>
    <name evidence="8" type="ORF">ACFQHW_05610</name>
</gene>